<organism evidence="1 2">
    <name type="scientific">Reticulomyxa filosa</name>
    <dbReference type="NCBI Taxonomy" id="46433"/>
    <lineage>
        <taxon>Eukaryota</taxon>
        <taxon>Sar</taxon>
        <taxon>Rhizaria</taxon>
        <taxon>Retaria</taxon>
        <taxon>Foraminifera</taxon>
        <taxon>Monothalamids</taxon>
        <taxon>Reticulomyxidae</taxon>
        <taxon>Reticulomyxa</taxon>
    </lineage>
</organism>
<sequence>FFFFFFLKKKKKKSYDYIVYLGEVVQRGYIMDDDFQREVKEIFTQINCPVMAGPVKKQDRSKTKAQLDYNQCHFPKSAQILDVVRCCAVFPSIAAMYDGLTFFKSKLKNKHQHKQFELEIMRCKNGFYWTGLEKDKNIKEKSNRLQLPIPNSYRDVKFNLIFTDLKKKISIVGELQFLLRPIVEFQHKYHHTYEVLRRKDFVYGSKDQLKTFDLDKRIEMTAFNEKLLGPLLVQFPRHFLESNLIQFAKEKRTGKNIASQMAYNPFLSYGLIRELFHSNGRYMNRDVIQRQLKEKDARQAVALMNALSFQRNIRNVVFFIPNETDDEFWQSKDI</sequence>
<dbReference type="AlphaFoldDB" id="X6N1A3"/>
<dbReference type="Proteomes" id="UP000023152">
    <property type="component" value="Unassembled WGS sequence"/>
</dbReference>
<accession>X6N1A3</accession>
<proteinExistence type="predicted"/>
<name>X6N1A3_RETFI</name>
<evidence type="ECO:0000313" key="2">
    <source>
        <dbReference type="Proteomes" id="UP000023152"/>
    </source>
</evidence>
<reference evidence="1 2" key="1">
    <citation type="journal article" date="2013" name="Curr. Biol.">
        <title>The Genome of the Foraminiferan Reticulomyxa filosa.</title>
        <authorList>
            <person name="Glockner G."/>
            <person name="Hulsmann N."/>
            <person name="Schleicher M."/>
            <person name="Noegel A.A."/>
            <person name="Eichinger L."/>
            <person name="Gallinger C."/>
            <person name="Pawlowski J."/>
            <person name="Sierra R."/>
            <person name="Euteneuer U."/>
            <person name="Pillet L."/>
            <person name="Moustafa A."/>
            <person name="Platzer M."/>
            <person name="Groth M."/>
            <person name="Szafranski K."/>
            <person name="Schliwa M."/>
        </authorList>
    </citation>
    <scope>NUCLEOTIDE SEQUENCE [LARGE SCALE GENOMIC DNA]</scope>
</reference>
<dbReference type="EMBL" id="ASPP01014018">
    <property type="protein sequence ID" value="ETO19112.1"/>
    <property type="molecule type" value="Genomic_DNA"/>
</dbReference>
<evidence type="ECO:0000313" key="1">
    <source>
        <dbReference type="EMBL" id="ETO19112.1"/>
    </source>
</evidence>
<feature type="non-terminal residue" evidence="1">
    <location>
        <position position="334"/>
    </location>
</feature>
<dbReference type="OrthoDB" id="10682436at2759"/>
<keyword evidence="2" id="KW-1185">Reference proteome</keyword>
<gene>
    <name evidence="1" type="ORF">RFI_18126</name>
</gene>
<comment type="caution">
    <text evidence="1">The sequence shown here is derived from an EMBL/GenBank/DDBJ whole genome shotgun (WGS) entry which is preliminary data.</text>
</comment>
<protein>
    <submittedName>
        <fullName evidence="1">Uncharacterized protein</fullName>
    </submittedName>
</protein>
<feature type="non-terminal residue" evidence="1">
    <location>
        <position position="1"/>
    </location>
</feature>